<dbReference type="InterPro" id="IPR027417">
    <property type="entry name" value="P-loop_NTPase"/>
</dbReference>
<evidence type="ECO:0000259" key="5">
    <source>
        <dbReference type="PROSITE" id="PS50893"/>
    </source>
</evidence>
<reference evidence="6" key="1">
    <citation type="journal article" date="2014" name="Int. J. Syst. Evol. Microbiol.">
        <title>Complete genome sequence of Corynebacterium casei LMG S-19264T (=DSM 44701T), isolated from a smear-ripened cheese.</title>
        <authorList>
            <consortium name="US DOE Joint Genome Institute (JGI-PGF)"/>
            <person name="Walter F."/>
            <person name="Albersmeier A."/>
            <person name="Kalinowski J."/>
            <person name="Ruckert C."/>
        </authorList>
    </citation>
    <scope>NUCLEOTIDE SEQUENCE</scope>
    <source>
        <strain evidence="6">CGMCC 1.12987</strain>
    </source>
</reference>
<reference evidence="6" key="2">
    <citation type="submission" date="2020-09" db="EMBL/GenBank/DDBJ databases">
        <authorList>
            <person name="Sun Q."/>
            <person name="Zhou Y."/>
        </authorList>
    </citation>
    <scope>NUCLEOTIDE SEQUENCE</scope>
    <source>
        <strain evidence="6">CGMCC 1.12987</strain>
    </source>
</reference>
<feature type="domain" description="ABC transporter" evidence="5">
    <location>
        <begin position="2"/>
        <end position="239"/>
    </location>
</feature>
<dbReference type="AlphaFoldDB" id="A0A917FK36"/>
<dbReference type="PANTHER" id="PTHR42734:SF17">
    <property type="entry name" value="METAL TRANSPORT SYSTEM ATP-BINDING PROTEIN TM_0124-RELATED"/>
    <property type="match status" value="1"/>
</dbReference>
<sequence>MIHLQELYLRRDERVILDGVNLHMRPGEHWVILGKNGSGKTTLLEMMTGYMFPSSGTVEVLGNRYGQCDVREVRKRIGYISQSLVEKLTLSDSVWEVVATGAYAFLRFYQDIPSELRDQARALLTDMGIGHLSDQPLGSLSQGERKKALLARSLMASPELLIMDEPCAGLDLYEREKFLRELYRLSEQNMTAVYVTHHIEEIVPLFTHVALIHEGKVAAAGPKKEVLTGEALSKAYDLPIEVEWAHERPWIRVAQQGDSL</sequence>
<dbReference type="GO" id="GO:0016887">
    <property type="term" value="F:ATP hydrolysis activity"/>
    <property type="evidence" value="ECO:0007669"/>
    <property type="project" value="InterPro"/>
</dbReference>
<dbReference type="PROSITE" id="PS50893">
    <property type="entry name" value="ABC_TRANSPORTER_2"/>
    <property type="match status" value="1"/>
</dbReference>
<dbReference type="Proteomes" id="UP000644756">
    <property type="component" value="Unassembled WGS sequence"/>
</dbReference>
<keyword evidence="4 6" id="KW-0067">ATP-binding</keyword>
<evidence type="ECO:0000256" key="4">
    <source>
        <dbReference type="ARBA" id="ARBA00022840"/>
    </source>
</evidence>
<dbReference type="RefSeq" id="WP_188528508.1">
    <property type="nucleotide sequence ID" value="NZ_BMGR01000001.1"/>
</dbReference>
<dbReference type="PROSITE" id="PS00211">
    <property type="entry name" value="ABC_TRANSPORTER_1"/>
    <property type="match status" value="1"/>
</dbReference>
<organism evidence="6 7">
    <name type="scientific">Paenibacillus abyssi</name>
    <dbReference type="NCBI Taxonomy" id="1340531"/>
    <lineage>
        <taxon>Bacteria</taxon>
        <taxon>Bacillati</taxon>
        <taxon>Bacillota</taxon>
        <taxon>Bacilli</taxon>
        <taxon>Bacillales</taxon>
        <taxon>Paenibacillaceae</taxon>
        <taxon>Paenibacillus</taxon>
    </lineage>
</organism>
<gene>
    <name evidence="6" type="ORF">GCM10010916_04020</name>
</gene>
<dbReference type="EMBL" id="BMGR01000001">
    <property type="protein sequence ID" value="GGF89878.1"/>
    <property type="molecule type" value="Genomic_DNA"/>
</dbReference>
<dbReference type="Gene3D" id="3.40.50.300">
    <property type="entry name" value="P-loop containing nucleotide triphosphate hydrolases"/>
    <property type="match status" value="1"/>
</dbReference>
<dbReference type="SUPFAM" id="SSF52540">
    <property type="entry name" value="P-loop containing nucleoside triphosphate hydrolases"/>
    <property type="match status" value="1"/>
</dbReference>
<dbReference type="InterPro" id="IPR050153">
    <property type="entry name" value="Metal_Ion_Import_ABC"/>
</dbReference>
<dbReference type="SMART" id="SM00382">
    <property type="entry name" value="AAA"/>
    <property type="match status" value="1"/>
</dbReference>
<evidence type="ECO:0000256" key="3">
    <source>
        <dbReference type="ARBA" id="ARBA00022741"/>
    </source>
</evidence>
<keyword evidence="7" id="KW-1185">Reference proteome</keyword>
<evidence type="ECO:0000313" key="7">
    <source>
        <dbReference type="Proteomes" id="UP000644756"/>
    </source>
</evidence>
<dbReference type="GO" id="GO:0005524">
    <property type="term" value="F:ATP binding"/>
    <property type="evidence" value="ECO:0007669"/>
    <property type="project" value="UniProtKB-KW"/>
</dbReference>
<keyword evidence="3" id="KW-0547">Nucleotide-binding</keyword>
<comment type="caution">
    <text evidence="6">The sequence shown here is derived from an EMBL/GenBank/DDBJ whole genome shotgun (WGS) entry which is preliminary data.</text>
</comment>
<dbReference type="PANTHER" id="PTHR42734">
    <property type="entry name" value="METAL TRANSPORT SYSTEM ATP-BINDING PROTEIN TM_0124-RELATED"/>
    <property type="match status" value="1"/>
</dbReference>
<dbReference type="InterPro" id="IPR003593">
    <property type="entry name" value="AAA+_ATPase"/>
</dbReference>
<evidence type="ECO:0000256" key="2">
    <source>
        <dbReference type="ARBA" id="ARBA00022448"/>
    </source>
</evidence>
<name>A0A917FK36_9BACL</name>
<comment type="similarity">
    <text evidence="1">Belongs to the ABC transporter superfamily.</text>
</comment>
<keyword evidence="2" id="KW-0813">Transport</keyword>
<evidence type="ECO:0000256" key="1">
    <source>
        <dbReference type="ARBA" id="ARBA00005417"/>
    </source>
</evidence>
<dbReference type="InterPro" id="IPR017871">
    <property type="entry name" value="ABC_transporter-like_CS"/>
</dbReference>
<evidence type="ECO:0000313" key="6">
    <source>
        <dbReference type="EMBL" id="GGF89878.1"/>
    </source>
</evidence>
<dbReference type="InterPro" id="IPR003439">
    <property type="entry name" value="ABC_transporter-like_ATP-bd"/>
</dbReference>
<proteinExistence type="inferred from homology"/>
<dbReference type="Pfam" id="PF00005">
    <property type="entry name" value="ABC_tran"/>
    <property type="match status" value="1"/>
</dbReference>
<protein>
    <submittedName>
        <fullName evidence="6">Iron ABC transporter ATP-binding protein</fullName>
    </submittedName>
</protein>
<accession>A0A917FK36</accession>